<dbReference type="HOGENOM" id="CLU_1636618_0_0_1"/>
<dbReference type="EMBL" id="DS995718">
    <property type="protein sequence ID" value="EGE01240.1"/>
    <property type="molecule type" value="Genomic_DNA"/>
</dbReference>
<dbReference type="AlphaFoldDB" id="F2PH72"/>
<dbReference type="Proteomes" id="UP000009169">
    <property type="component" value="Unassembled WGS sequence"/>
</dbReference>
<proteinExistence type="predicted"/>
<dbReference type="VEuPathDB" id="FungiDB:TEQG_00293"/>
<feature type="region of interest" description="Disordered" evidence="1">
    <location>
        <begin position="30"/>
        <end position="57"/>
    </location>
</feature>
<feature type="compositionally biased region" description="Polar residues" evidence="1">
    <location>
        <begin position="47"/>
        <end position="56"/>
    </location>
</feature>
<evidence type="ECO:0000256" key="1">
    <source>
        <dbReference type="SAM" id="MobiDB-lite"/>
    </source>
</evidence>
<reference evidence="3" key="1">
    <citation type="journal article" date="2012" name="MBio">
        <title>Comparative genome analysis of Trichophyton rubrum and related dermatophytes reveals candidate genes involved in infection.</title>
        <authorList>
            <person name="Martinez D.A."/>
            <person name="Oliver B.G."/>
            <person name="Graeser Y."/>
            <person name="Goldberg J.M."/>
            <person name="Li W."/>
            <person name="Martinez-Rossi N.M."/>
            <person name="Monod M."/>
            <person name="Shelest E."/>
            <person name="Barton R.C."/>
            <person name="Birch E."/>
            <person name="Brakhage A.A."/>
            <person name="Chen Z."/>
            <person name="Gurr S.J."/>
            <person name="Heiman D."/>
            <person name="Heitman J."/>
            <person name="Kosti I."/>
            <person name="Rossi A."/>
            <person name="Saif S."/>
            <person name="Samalova M."/>
            <person name="Saunders C.W."/>
            <person name="Shea T."/>
            <person name="Summerbell R.C."/>
            <person name="Xu J."/>
            <person name="Young S."/>
            <person name="Zeng Q."/>
            <person name="Birren B.W."/>
            <person name="Cuomo C.A."/>
            <person name="White T.C."/>
        </authorList>
    </citation>
    <scope>NUCLEOTIDE SEQUENCE [LARGE SCALE GENOMIC DNA]</scope>
    <source>
        <strain evidence="3">ATCC MYA-4606 / CBS 127.97</strain>
    </source>
</reference>
<organism evidence="2 3">
    <name type="scientific">Trichophyton equinum (strain ATCC MYA-4606 / CBS 127.97)</name>
    <name type="common">Horse ringworm fungus</name>
    <dbReference type="NCBI Taxonomy" id="559882"/>
    <lineage>
        <taxon>Eukaryota</taxon>
        <taxon>Fungi</taxon>
        <taxon>Dikarya</taxon>
        <taxon>Ascomycota</taxon>
        <taxon>Pezizomycotina</taxon>
        <taxon>Eurotiomycetes</taxon>
        <taxon>Eurotiomycetidae</taxon>
        <taxon>Onygenales</taxon>
        <taxon>Arthrodermataceae</taxon>
        <taxon>Trichophyton</taxon>
    </lineage>
</organism>
<keyword evidence="3" id="KW-1185">Reference proteome</keyword>
<accession>F2PH72</accession>
<evidence type="ECO:0000313" key="3">
    <source>
        <dbReference type="Proteomes" id="UP000009169"/>
    </source>
</evidence>
<evidence type="ECO:0000313" key="2">
    <source>
        <dbReference type="EMBL" id="EGE01240.1"/>
    </source>
</evidence>
<name>F2PH72_TRIEC</name>
<protein>
    <submittedName>
        <fullName evidence="2">Uncharacterized protein</fullName>
    </submittedName>
</protein>
<gene>
    <name evidence="2" type="ORF">TEQG_00293</name>
</gene>
<sequence length="162" mass="18294">MSKYLIDRPRGNGDVKIRCMISPAASHEDHRNKRGCRRFGLNPPESSPATTGQTTHFGHGRRLSASRFLDTQNLRRVVKASTVLVQQGFLPGDSWYNLDTGCLVGESAIYICKLCESRYPKFDLIYSRIHSKIEYKRRCGAPDIIVKGDPFSCLITVMSKQE</sequence>